<keyword evidence="2" id="KW-1003">Cell membrane</keyword>
<feature type="transmembrane region" description="Helical" evidence="6">
    <location>
        <begin position="131"/>
        <end position="149"/>
    </location>
</feature>
<comment type="subcellular location">
    <subcellularLocation>
        <location evidence="1">Cell membrane</location>
        <topology evidence="1">Multi-pass membrane protein</topology>
    </subcellularLocation>
</comment>
<evidence type="ECO:0000256" key="5">
    <source>
        <dbReference type="ARBA" id="ARBA00023136"/>
    </source>
</evidence>
<accession>A0A1I6LHU9</accession>
<dbReference type="GO" id="GO:0005886">
    <property type="term" value="C:plasma membrane"/>
    <property type="evidence" value="ECO:0007669"/>
    <property type="project" value="UniProtKB-SubCell"/>
</dbReference>
<dbReference type="PANTHER" id="PTHR42703:SF1">
    <property type="entry name" value="NA(+)_H(+) ANTIPORTER SUBUNIT D1"/>
    <property type="match status" value="1"/>
</dbReference>
<keyword evidence="4 6" id="KW-1133">Transmembrane helix</keyword>
<reference evidence="8 9" key="1">
    <citation type="submission" date="2016-10" db="EMBL/GenBank/DDBJ databases">
        <authorList>
            <person name="de Groot N.N."/>
        </authorList>
    </citation>
    <scope>NUCLEOTIDE SEQUENCE [LARGE SCALE GENOMIC DNA]</scope>
    <source>
        <strain evidence="8 9">CGMCC 1.10457</strain>
    </source>
</reference>
<dbReference type="InterPro" id="IPR003918">
    <property type="entry name" value="NADH_UbQ_OxRdtase"/>
</dbReference>
<name>A0A1I6LHU9_9EURY</name>
<evidence type="ECO:0000313" key="9">
    <source>
        <dbReference type="Proteomes" id="UP000199062"/>
    </source>
</evidence>
<gene>
    <name evidence="8" type="ORF">SAMN05216559_2723</name>
</gene>
<feature type="transmembrane region" description="Helical" evidence="6">
    <location>
        <begin position="245"/>
        <end position="268"/>
    </location>
</feature>
<dbReference type="PANTHER" id="PTHR42703">
    <property type="entry name" value="NADH DEHYDROGENASE"/>
    <property type="match status" value="1"/>
</dbReference>
<dbReference type="AlphaFoldDB" id="A0A1I6LHU9"/>
<evidence type="ECO:0000256" key="1">
    <source>
        <dbReference type="ARBA" id="ARBA00004651"/>
    </source>
</evidence>
<protein>
    <submittedName>
        <fullName evidence="8">Multisubunit sodium/proton antiporter, MrpD subunit</fullName>
    </submittedName>
</protein>
<dbReference type="STRING" id="767519.SAMN05216559_2723"/>
<dbReference type="InterPro" id="IPR001750">
    <property type="entry name" value="ND/Mrp_TM"/>
</dbReference>
<dbReference type="GO" id="GO:0008137">
    <property type="term" value="F:NADH dehydrogenase (ubiquinone) activity"/>
    <property type="evidence" value="ECO:0007669"/>
    <property type="project" value="InterPro"/>
</dbReference>
<dbReference type="PRINTS" id="PR01437">
    <property type="entry name" value="NUOXDRDTASE4"/>
</dbReference>
<feature type="transmembrane region" description="Helical" evidence="6">
    <location>
        <begin position="6"/>
        <end position="27"/>
    </location>
</feature>
<dbReference type="InterPro" id="IPR050586">
    <property type="entry name" value="CPA3_Na-H_Antiporter_D"/>
</dbReference>
<feature type="transmembrane region" description="Helical" evidence="6">
    <location>
        <begin position="108"/>
        <end position="125"/>
    </location>
</feature>
<evidence type="ECO:0000256" key="3">
    <source>
        <dbReference type="ARBA" id="ARBA00022692"/>
    </source>
</evidence>
<evidence type="ECO:0000256" key="4">
    <source>
        <dbReference type="ARBA" id="ARBA00022989"/>
    </source>
</evidence>
<dbReference type="GO" id="GO:0042773">
    <property type="term" value="P:ATP synthesis coupled electron transport"/>
    <property type="evidence" value="ECO:0007669"/>
    <property type="project" value="InterPro"/>
</dbReference>
<feature type="transmembrane region" description="Helical" evidence="6">
    <location>
        <begin position="161"/>
        <end position="181"/>
    </location>
</feature>
<keyword evidence="9" id="KW-1185">Reference proteome</keyword>
<feature type="transmembrane region" description="Helical" evidence="6">
    <location>
        <begin position="34"/>
        <end position="54"/>
    </location>
</feature>
<feature type="domain" description="NADH:quinone oxidoreductase/Mrp antiporter transmembrane" evidence="7">
    <location>
        <begin position="126"/>
        <end position="424"/>
    </location>
</feature>
<dbReference type="RefSeq" id="WP_089817037.1">
    <property type="nucleotide sequence ID" value="NZ_FOZK01000002.1"/>
</dbReference>
<dbReference type="OrthoDB" id="101192at2157"/>
<evidence type="ECO:0000256" key="2">
    <source>
        <dbReference type="ARBA" id="ARBA00022475"/>
    </source>
</evidence>
<feature type="transmembrane region" description="Helical" evidence="6">
    <location>
        <begin position="472"/>
        <end position="492"/>
    </location>
</feature>
<evidence type="ECO:0000313" key="8">
    <source>
        <dbReference type="EMBL" id="SFS03012.1"/>
    </source>
</evidence>
<organism evidence="8 9">
    <name type="scientific">Halomicrobium zhouii</name>
    <dbReference type="NCBI Taxonomy" id="767519"/>
    <lineage>
        <taxon>Archaea</taxon>
        <taxon>Methanobacteriati</taxon>
        <taxon>Methanobacteriota</taxon>
        <taxon>Stenosarchaea group</taxon>
        <taxon>Halobacteria</taxon>
        <taxon>Halobacteriales</taxon>
        <taxon>Haloarculaceae</taxon>
        <taxon>Halomicrobium</taxon>
    </lineage>
</organism>
<keyword evidence="3 6" id="KW-0812">Transmembrane</keyword>
<feature type="transmembrane region" description="Helical" evidence="6">
    <location>
        <begin position="280"/>
        <end position="298"/>
    </location>
</feature>
<dbReference type="Pfam" id="PF00361">
    <property type="entry name" value="Proton_antipo_M"/>
    <property type="match status" value="1"/>
</dbReference>
<feature type="transmembrane region" description="Helical" evidence="6">
    <location>
        <begin position="74"/>
        <end position="96"/>
    </location>
</feature>
<feature type="transmembrane region" description="Helical" evidence="6">
    <location>
        <begin position="201"/>
        <end position="224"/>
    </location>
</feature>
<evidence type="ECO:0000256" key="6">
    <source>
        <dbReference type="SAM" id="Phobius"/>
    </source>
</evidence>
<evidence type="ECO:0000259" key="7">
    <source>
        <dbReference type="Pfam" id="PF00361"/>
    </source>
</evidence>
<feature type="transmembrane region" description="Helical" evidence="6">
    <location>
        <begin position="399"/>
        <end position="428"/>
    </location>
</feature>
<feature type="transmembrane region" description="Helical" evidence="6">
    <location>
        <begin position="374"/>
        <end position="393"/>
    </location>
</feature>
<dbReference type="Proteomes" id="UP000199062">
    <property type="component" value="Unassembled WGS sequence"/>
</dbReference>
<sequence>MIEHVPVLLVVLPIVGGALPLLAGLFTDRAGWSLATLTLGVHAALAAWLVATVAGGQPVVYEVGGFAAPYGIELVVDGLSAAVVGLVSVVSVGVLAYARRAGPHTNSFYSLYLLLVAGLSGMSITGDVFNLYVFLEITGLAAYALVASGDRDAAAVAALRYLIIGTFGASLYLLGVGYLLVATGTLNMADLATKIPQVDGGYTSTLVLAAFGLVTAGLAVKVALFPVHTWQPDAYSNAPDSVSTLISALVSTVAAYSLARIVFSVFTVDFFVAVPLAQDALFAVAAISVVVGSALAVSQRDVKRMLAYSSVSQFGLVIAGFAVASSTAVVGAIIHLVGHAVMKGGLFATAGIIERKTGARTIEEYAGLTDRAPVAAGAFAVLAFSMVGVPPAVGFVGKWYIVLGAVEVGAWALVAVLLLSTVLTLAYFARLVESMYFTDAPTVSEAEAVAEPEAAGAAVPDGGDAAVSTGMVAVAVAAAVLAVALGLAFPGVEQTLERSLPFLP</sequence>
<dbReference type="EMBL" id="FOZK01000002">
    <property type="protein sequence ID" value="SFS03012.1"/>
    <property type="molecule type" value="Genomic_DNA"/>
</dbReference>
<proteinExistence type="predicted"/>
<keyword evidence="5 6" id="KW-0472">Membrane</keyword>